<dbReference type="AlphaFoldDB" id="A0A0D6QU15"/>
<keyword evidence="4 13" id="KW-0349">Heme</keyword>
<organism evidence="16">
    <name type="scientific">Araucaria cunninghamii</name>
    <name type="common">Hoop pine</name>
    <name type="synonym">Moreton Bay pine</name>
    <dbReference type="NCBI Taxonomy" id="56994"/>
    <lineage>
        <taxon>Eukaryota</taxon>
        <taxon>Viridiplantae</taxon>
        <taxon>Streptophyta</taxon>
        <taxon>Embryophyta</taxon>
        <taxon>Tracheophyta</taxon>
        <taxon>Spermatophyta</taxon>
        <taxon>Pinopsida</taxon>
        <taxon>Pinidae</taxon>
        <taxon>Conifers II</taxon>
        <taxon>Araucariales</taxon>
        <taxon>Araucariaceae</taxon>
        <taxon>Araucaria</taxon>
    </lineage>
</organism>
<evidence type="ECO:0000256" key="11">
    <source>
        <dbReference type="ARBA" id="ARBA00023059"/>
    </source>
</evidence>
<keyword evidence="9 13" id="KW-0408">Iron</keyword>
<evidence type="ECO:0000256" key="7">
    <source>
        <dbReference type="ARBA" id="ARBA00022989"/>
    </source>
</evidence>
<evidence type="ECO:0000256" key="6">
    <source>
        <dbReference type="ARBA" id="ARBA00022723"/>
    </source>
</evidence>
<keyword evidence="5 15" id="KW-0812">Transmembrane</keyword>
<keyword evidence="6 13" id="KW-0479">Metal-binding</keyword>
<evidence type="ECO:0000256" key="10">
    <source>
        <dbReference type="ARBA" id="ARBA00023033"/>
    </source>
</evidence>
<dbReference type="Pfam" id="PF00067">
    <property type="entry name" value="p450"/>
    <property type="match status" value="1"/>
</dbReference>
<evidence type="ECO:0000256" key="4">
    <source>
        <dbReference type="ARBA" id="ARBA00022617"/>
    </source>
</evidence>
<feature type="binding site" description="axial binding residue" evidence="13">
    <location>
        <position position="473"/>
    </location>
    <ligand>
        <name>heme</name>
        <dbReference type="ChEBI" id="CHEBI:30413"/>
    </ligand>
    <ligandPart>
        <name>Fe</name>
        <dbReference type="ChEBI" id="CHEBI:18248"/>
    </ligandPart>
</feature>
<evidence type="ECO:0000256" key="1">
    <source>
        <dbReference type="ARBA" id="ARBA00004370"/>
    </source>
</evidence>
<dbReference type="InterPro" id="IPR036396">
    <property type="entry name" value="Cyt_P450_sf"/>
</dbReference>
<dbReference type="GO" id="GO:0020037">
    <property type="term" value="F:heme binding"/>
    <property type="evidence" value="ECO:0007669"/>
    <property type="project" value="InterPro"/>
</dbReference>
<evidence type="ECO:0000256" key="15">
    <source>
        <dbReference type="SAM" id="Phobius"/>
    </source>
</evidence>
<comment type="similarity">
    <text evidence="3 14">Belongs to the cytochrome P450 family.</text>
</comment>
<evidence type="ECO:0000256" key="5">
    <source>
        <dbReference type="ARBA" id="ARBA00022692"/>
    </source>
</evidence>
<dbReference type="GO" id="GO:0005506">
    <property type="term" value="F:iron ion binding"/>
    <property type="evidence" value="ECO:0007669"/>
    <property type="project" value="InterPro"/>
</dbReference>
<evidence type="ECO:0000256" key="3">
    <source>
        <dbReference type="ARBA" id="ARBA00010617"/>
    </source>
</evidence>
<evidence type="ECO:0000256" key="12">
    <source>
        <dbReference type="ARBA" id="ARBA00023136"/>
    </source>
</evidence>
<dbReference type="InterPro" id="IPR002401">
    <property type="entry name" value="Cyt_P450_E_grp-I"/>
</dbReference>
<dbReference type="UniPathway" id="UPA00842"/>
<evidence type="ECO:0000256" key="9">
    <source>
        <dbReference type="ARBA" id="ARBA00023004"/>
    </source>
</evidence>
<comment type="cofactor">
    <cofactor evidence="13">
        <name>heme</name>
        <dbReference type="ChEBI" id="CHEBI:30413"/>
    </cofactor>
</comment>
<proteinExistence type="inferred from homology"/>
<sequence>MELGISSGVEILVAIGVIFLGGIVLMLFRDLIWRPFAVYNVYTKQGLRGPSYHFLTGSVPEYQELMTKACAEPMKEISHDIVPRIMPHYHKWCQIYGEPFFYWYGVQSRLYIAEPELIKEVLFNKFGFYYKNPPKPLVLALLGRGLGVTNGSQWAKHRRIVSPAFNIDKLKTMVKRMASCTLSILEKWQEMVTQADSYGKEIDVHSEFRALTADIISHTAFGTSYNEGKEVFEFQRELQTMAAEAERSLFIPGSQYIPTSKNRYAWRIDRRVKEILKGIIQSRLKPIPEGTDVDYGNDLLGIMMTANKREMSGIRRNLGMTIDEIMDECKTFFFAGHDTTSNLLTWTVFLLSINPEWQEKLRDEVTNVCGTDIPDADMLGRLKLMSMVLYEALRLYPPGSILTRITYKEMKLGSFALPKETRVVMAILAMHHSKKFWGEDARMFRPERFSGSAAKASIHPNVFIPFSTGPRSCVGQHFAMLEAKTVLSMILQRFSFSLSPAYRHAPIAMLTLQPQYGMQIIFKSVEM</sequence>
<dbReference type="InterPro" id="IPR050665">
    <property type="entry name" value="Cytochrome_P450_Monooxygen"/>
</dbReference>
<dbReference type="SUPFAM" id="SSF48264">
    <property type="entry name" value="Cytochrome P450"/>
    <property type="match status" value="1"/>
</dbReference>
<dbReference type="InterPro" id="IPR017972">
    <property type="entry name" value="Cyt_P450_CS"/>
</dbReference>
<evidence type="ECO:0000256" key="2">
    <source>
        <dbReference type="ARBA" id="ARBA00005122"/>
    </source>
</evidence>
<dbReference type="EMBL" id="GCKF01047535">
    <property type="protein sequence ID" value="JAG93225.1"/>
    <property type="molecule type" value="Transcribed_RNA"/>
</dbReference>
<dbReference type="CDD" id="cd11052">
    <property type="entry name" value="CYP72_clan"/>
    <property type="match status" value="1"/>
</dbReference>
<feature type="transmembrane region" description="Helical" evidence="15">
    <location>
        <begin position="6"/>
        <end position="28"/>
    </location>
</feature>
<dbReference type="InterPro" id="IPR001128">
    <property type="entry name" value="Cyt_P450"/>
</dbReference>
<evidence type="ECO:0008006" key="17">
    <source>
        <dbReference type="Google" id="ProtNLM"/>
    </source>
</evidence>
<keyword evidence="11" id="KW-0876">Taxol biosynthesis</keyword>
<evidence type="ECO:0000313" key="16">
    <source>
        <dbReference type="EMBL" id="JAG93225.1"/>
    </source>
</evidence>
<name>A0A0D6QU15_ARACU</name>
<keyword evidence="8 14" id="KW-0560">Oxidoreductase</keyword>
<protein>
    <recommendedName>
        <fullName evidence="17">Cytochrome P450</fullName>
    </recommendedName>
</protein>
<dbReference type="PANTHER" id="PTHR24282:SF135">
    <property type="entry name" value="CYTOCHROME P450 709B2"/>
    <property type="match status" value="1"/>
</dbReference>
<comment type="subcellular location">
    <subcellularLocation>
        <location evidence="1">Membrane</location>
    </subcellularLocation>
</comment>
<comment type="pathway">
    <text evidence="2">Alkaloid biosynthesis; taxol biosynthesis.</text>
</comment>
<keyword evidence="7 15" id="KW-1133">Transmembrane helix</keyword>
<accession>A0A0D6QU15</accession>
<dbReference type="FunFam" id="1.10.630.10:FF:000029">
    <property type="entry name" value="Cytochrome P450 734A1"/>
    <property type="match status" value="1"/>
</dbReference>
<evidence type="ECO:0000256" key="13">
    <source>
        <dbReference type="PIRSR" id="PIRSR602401-1"/>
    </source>
</evidence>
<dbReference type="Gene3D" id="1.10.630.10">
    <property type="entry name" value="Cytochrome P450"/>
    <property type="match status" value="1"/>
</dbReference>
<dbReference type="GO" id="GO:0042617">
    <property type="term" value="P:paclitaxel biosynthetic process"/>
    <property type="evidence" value="ECO:0007669"/>
    <property type="project" value="UniProtKB-UniPathway"/>
</dbReference>
<dbReference type="PRINTS" id="PR00463">
    <property type="entry name" value="EP450I"/>
</dbReference>
<evidence type="ECO:0000256" key="8">
    <source>
        <dbReference type="ARBA" id="ARBA00023002"/>
    </source>
</evidence>
<keyword evidence="10 14" id="KW-0503">Monooxygenase</keyword>
<dbReference type="PROSITE" id="PS00086">
    <property type="entry name" value="CYTOCHROME_P450"/>
    <property type="match status" value="1"/>
</dbReference>
<reference evidence="16" key="1">
    <citation type="submission" date="2015-03" db="EMBL/GenBank/DDBJ databases">
        <title>A transcriptome of Araucaria cunninghamii, an australian fine timber species.</title>
        <authorList>
            <person name="Jing Yi C.J.Y."/>
            <person name="Yin San L.Y.S."/>
            <person name="Abdul Karim S.S."/>
            <person name="Wan Azmi N.N."/>
            <person name="Hercus R.R."/>
            <person name="Croft L.L."/>
        </authorList>
    </citation>
    <scope>NUCLEOTIDE SEQUENCE</scope>
    <source>
        <strain evidence="16">MI0301</strain>
        <tissue evidence="16">Leaf</tissue>
    </source>
</reference>
<evidence type="ECO:0000256" key="14">
    <source>
        <dbReference type="RuleBase" id="RU000461"/>
    </source>
</evidence>
<dbReference type="GO" id="GO:0016020">
    <property type="term" value="C:membrane"/>
    <property type="evidence" value="ECO:0007669"/>
    <property type="project" value="UniProtKB-SubCell"/>
</dbReference>
<dbReference type="PANTHER" id="PTHR24282">
    <property type="entry name" value="CYTOCHROME P450 FAMILY MEMBER"/>
    <property type="match status" value="1"/>
</dbReference>
<dbReference type="PRINTS" id="PR00385">
    <property type="entry name" value="P450"/>
</dbReference>
<dbReference type="GO" id="GO:0016705">
    <property type="term" value="F:oxidoreductase activity, acting on paired donors, with incorporation or reduction of molecular oxygen"/>
    <property type="evidence" value="ECO:0007669"/>
    <property type="project" value="InterPro"/>
</dbReference>
<dbReference type="GO" id="GO:0004497">
    <property type="term" value="F:monooxygenase activity"/>
    <property type="evidence" value="ECO:0007669"/>
    <property type="project" value="UniProtKB-KW"/>
</dbReference>
<keyword evidence="12 15" id="KW-0472">Membrane</keyword>